<reference evidence="1" key="1">
    <citation type="submission" date="2024-09" db="EMBL/GenBank/DDBJ databases">
        <title>Draft Genome Sequences of Neofusicoccum parvum.</title>
        <authorList>
            <person name="Ashida A."/>
            <person name="Camagna M."/>
            <person name="Tanaka A."/>
            <person name="Takemoto D."/>
        </authorList>
    </citation>
    <scope>NUCLEOTIDE SEQUENCE</scope>
    <source>
        <strain evidence="1">PPO83</strain>
    </source>
</reference>
<comment type="caution">
    <text evidence="1">The sequence shown here is derived from an EMBL/GenBank/DDBJ whole genome shotgun (WGS) entry which is preliminary data.</text>
</comment>
<accession>A0ACB5RUN1</accession>
<name>A0ACB5RUN1_9PEZI</name>
<dbReference type="EMBL" id="BSXG01000011">
    <property type="protein sequence ID" value="GME24219.1"/>
    <property type="molecule type" value="Genomic_DNA"/>
</dbReference>
<dbReference type="Proteomes" id="UP001165186">
    <property type="component" value="Unassembled WGS sequence"/>
</dbReference>
<proteinExistence type="predicted"/>
<keyword evidence="2" id="KW-1185">Reference proteome</keyword>
<evidence type="ECO:0000313" key="1">
    <source>
        <dbReference type="EMBL" id="GME24219.1"/>
    </source>
</evidence>
<gene>
    <name evidence="1" type="primary">g4885</name>
    <name evidence="1" type="ORF">NpPPO83_00004885</name>
</gene>
<sequence>MHNMSISSILSPKDHDSNTCAQMPEASIEAPSSSDYSAGSHDGVAEETPAQQSTWNEDPKKINDMLRSLNPDSAEWVVWKDWADLLEEEEEKEEQERVSAERKAAAATAQLVSSGPGSGEENHGMNGMELETPKCRRRWTILPIRGIDTTIET</sequence>
<evidence type="ECO:0000313" key="2">
    <source>
        <dbReference type="Proteomes" id="UP001165186"/>
    </source>
</evidence>
<protein>
    <submittedName>
        <fullName evidence="1">Uncharacterized protein</fullName>
    </submittedName>
</protein>
<organism evidence="1 2">
    <name type="scientific">Neofusicoccum parvum</name>
    <dbReference type="NCBI Taxonomy" id="310453"/>
    <lineage>
        <taxon>Eukaryota</taxon>
        <taxon>Fungi</taxon>
        <taxon>Dikarya</taxon>
        <taxon>Ascomycota</taxon>
        <taxon>Pezizomycotina</taxon>
        <taxon>Dothideomycetes</taxon>
        <taxon>Dothideomycetes incertae sedis</taxon>
        <taxon>Botryosphaeriales</taxon>
        <taxon>Botryosphaeriaceae</taxon>
        <taxon>Neofusicoccum</taxon>
    </lineage>
</organism>